<dbReference type="InterPro" id="IPR015943">
    <property type="entry name" value="WD40/YVTN_repeat-like_dom_sf"/>
</dbReference>
<reference evidence="3" key="1">
    <citation type="submission" date="2021-12" db="EMBL/GenBank/DDBJ databases">
        <title>Curvularia clavata genome.</title>
        <authorList>
            <person name="Cao Y."/>
        </authorList>
    </citation>
    <scope>NUCLEOTIDE SEQUENCE</scope>
    <source>
        <strain evidence="3">Yc1106</strain>
    </source>
</reference>
<name>A0A9Q8Z0S1_CURCL</name>
<gene>
    <name evidence="3" type="ORF">yc1106_00744</name>
</gene>
<dbReference type="PANTHER" id="PTHR43991">
    <property type="entry name" value="WD REPEAT PROTEIN (AFU_ORTHOLOGUE AFUA_8G05640)-RELATED"/>
    <property type="match status" value="1"/>
</dbReference>
<feature type="domain" description="DUF2415" evidence="2">
    <location>
        <begin position="331"/>
        <end position="369"/>
    </location>
</feature>
<dbReference type="InterPro" id="IPR019417">
    <property type="entry name" value="DUF2415"/>
</dbReference>
<evidence type="ECO:0000259" key="2">
    <source>
        <dbReference type="Pfam" id="PF10313"/>
    </source>
</evidence>
<proteinExistence type="predicted"/>
<dbReference type="PANTHER" id="PTHR43991:SF9">
    <property type="entry name" value="DUF2415 DOMAIN-CONTAINING PROTEIN"/>
    <property type="match status" value="1"/>
</dbReference>
<dbReference type="Proteomes" id="UP001056012">
    <property type="component" value="Chromosome 1"/>
</dbReference>
<accession>A0A9Q8Z0S1</accession>
<evidence type="ECO:0000313" key="4">
    <source>
        <dbReference type="Proteomes" id="UP001056012"/>
    </source>
</evidence>
<dbReference type="InterPro" id="IPR036322">
    <property type="entry name" value="WD40_repeat_dom_sf"/>
</dbReference>
<keyword evidence="4" id="KW-1185">Reference proteome</keyword>
<organism evidence="3 4">
    <name type="scientific">Curvularia clavata</name>
    <dbReference type="NCBI Taxonomy" id="95742"/>
    <lineage>
        <taxon>Eukaryota</taxon>
        <taxon>Fungi</taxon>
        <taxon>Dikarya</taxon>
        <taxon>Ascomycota</taxon>
        <taxon>Pezizomycotina</taxon>
        <taxon>Dothideomycetes</taxon>
        <taxon>Pleosporomycetidae</taxon>
        <taxon>Pleosporales</taxon>
        <taxon>Pleosporineae</taxon>
        <taxon>Pleosporaceae</taxon>
        <taxon>Curvularia</taxon>
    </lineage>
</organism>
<dbReference type="Pfam" id="PF10313">
    <property type="entry name" value="DUF2415"/>
    <property type="match status" value="1"/>
</dbReference>
<evidence type="ECO:0000256" key="1">
    <source>
        <dbReference type="SAM" id="MobiDB-lite"/>
    </source>
</evidence>
<evidence type="ECO:0000313" key="3">
    <source>
        <dbReference type="EMBL" id="USP73470.1"/>
    </source>
</evidence>
<dbReference type="Gene3D" id="2.130.10.10">
    <property type="entry name" value="YVTN repeat-like/Quinoprotein amine dehydrogenase"/>
    <property type="match status" value="1"/>
</dbReference>
<protein>
    <recommendedName>
        <fullName evidence="2">DUF2415 domain-containing protein</fullName>
    </recommendedName>
</protein>
<dbReference type="VEuPathDB" id="FungiDB:yc1106_00744"/>
<dbReference type="EMBL" id="CP089274">
    <property type="protein sequence ID" value="USP73470.1"/>
    <property type="molecule type" value="Genomic_DNA"/>
</dbReference>
<feature type="compositionally biased region" description="Polar residues" evidence="1">
    <location>
        <begin position="596"/>
        <end position="614"/>
    </location>
</feature>
<dbReference type="SUPFAM" id="SSF50978">
    <property type="entry name" value="WD40 repeat-like"/>
    <property type="match status" value="1"/>
</dbReference>
<feature type="region of interest" description="Disordered" evidence="1">
    <location>
        <begin position="593"/>
        <end position="618"/>
    </location>
</feature>
<dbReference type="OrthoDB" id="418169at2759"/>
<dbReference type="AlphaFoldDB" id="A0A9Q8Z0S1"/>
<sequence>MAVDEFLCVDAPGNISFVFTDCDRSRDTDTFVLAQKAYYPTKIPIAHYQLRHFISSPEPDLLYYASGAAVYCLNAATRTQAHVTTLPWEARCTASGYGYVCVGGEEHGNFAAIKVTGFPPIDPSDVDASLPLDFEHRLPRPPLLGAASRIRLEKIGADIVNSISIHKLPGGEDGPDEVVAVLTNNDKTVRIYSLTQNLELAVLDLPFAMNHASISPDGEMLVAVGDSPIGYFFERTKSQKSGNKMAEGWIQSTPPEWELMKHVALYRPANSHADGYFTTAWSPSGRLCAVGSECGYITVFDVELLKIVEYGEDAILQLLSSTRPDTRTGPGAVRTMHFSPAPWDFLVWSEDQGRVCIADLRAGLKVKQTVTLDPKEEGLESVELAELDLTLSPEMHELRREADFIRRYRRALDTEGTASATNAANEYNFEADSERQRLHRRLGVVESDNDPLGLTARERQVLSALRTNHRQREESREQELTPRSINYMASGPLDAVPEATAREVAEAMAQFMTERAGHPRWHYDRTAPRRQASVIVSINEGTINAPVTITNITDSTITRSPNPVPAQARRMTSELVASTDEAWRTVEEALAAEQTRAANRSATSHPAPSDSNATAPELRNELRRIRQLTQARERLRNARAGQPITETYEFSLGLRRSSRATHDARLGVRTAGLAMSQDGRTLYCGTEEGIFELKMNLHVRKAFPAITPR</sequence>